<evidence type="ECO:0000256" key="3">
    <source>
        <dbReference type="ARBA" id="ARBA00022989"/>
    </source>
</evidence>
<gene>
    <name evidence="7" type="ORF">SKAU_G00022560</name>
</gene>
<dbReference type="GO" id="GO:0005886">
    <property type="term" value="C:plasma membrane"/>
    <property type="evidence" value="ECO:0007669"/>
    <property type="project" value="TreeGrafter"/>
</dbReference>
<dbReference type="InterPro" id="IPR017452">
    <property type="entry name" value="GPCR_Rhodpsn_7TM"/>
</dbReference>
<dbReference type="SUPFAM" id="SSF81321">
    <property type="entry name" value="Family A G protein-coupled receptor-like"/>
    <property type="match status" value="1"/>
</dbReference>
<evidence type="ECO:0000256" key="4">
    <source>
        <dbReference type="ARBA" id="ARBA00023136"/>
    </source>
</evidence>
<sequence>MSLQESAAFQTGLNDEQIKKLSIVYVSSLSLSLLGSFSVVVVSIVKRRYLNEQAWPLLQLALADFLASAVLLCTNVINFVPYSHVPQRISICERALPLAVAFYGISFLLVMVYACKSKRAVQGWRERTEEGRDGQSEGRRSETLCSAYAAVWFVPIAVYFLYVLTEVLMEASLQTSTDDTVSIGARNNSHATFCTSCILLLHIRNDSCPHVDKGHDLFVKSFFFVSGLSVLICCTVMYCKIASWYRRYQEQGLFLVEGDGFYRRNLRGLYCTVLVMVLVVIICWTPALVLVSLSFSEGIPQGNLFPLYVIQALTVSSQGLLNSIVYGWLRRNFREAALGERMPLLGNLPKAFYEESLTTC</sequence>
<protein>
    <recommendedName>
        <fullName evidence="6">G-protein coupled receptors family 1 profile domain-containing protein</fullName>
    </recommendedName>
</protein>
<feature type="transmembrane region" description="Helical" evidence="5">
    <location>
        <begin position="305"/>
        <end position="329"/>
    </location>
</feature>
<feature type="transmembrane region" description="Helical" evidence="5">
    <location>
        <begin position="95"/>
        <end position="115"/>
    </location>
</feature>
<feature type="transmembrane region" description="Helical" evidence="5">
    <location>
        <begin position="57"/>
        <end position="80"/>
    </location>
</feature>
<evidence type="ECO:0000256" key="2">
    <source>
        <dbReference type="ARBA" id="ARBA00022692"/>
    </source>
</evidence>
<keyword evidence="8" id="KW-1185">Reference proteome</keyword>
<dbReference type="AlphaFoldDB" id="A0A9Q1JDA1"/>
<proteinExistence type="predicted"/>
<dbReference type="PRINTS" id="PR00237">
    <property type="entry name" value="GPCRRHODOPSN"/>
</dbReference>
<organism evidence="7 8">
    <name type="scientific">Synaphobranchus kaupii</name>
    <name type="common">Kaup's arrowtooth eel</name>
    <dbReference type="NCBI Taxonomy" id="118154"/>
    <lineage>
        <taxon>Eukaryota</taxon>
        <taxon>Metazoa</taxon>
        <taxon>Chordata</taxon>
        <taxon>Craniata</taxon>
        <taxon>Vertebrata</taxon>
        <taxon>Euteleostomi</taxon>
        <taxon>Actinopterygii</taxon>
        <taxon>Neopterygii</taxon>
        <taxon>Teleostei</taxon>
        <taxon>Anguilliformes</taxon>
        <taxon>Synaphobranchidae</taxon>
        <taxon>Synaphobranchus</taxon>
    </lineage>
</organism>
<feature type="transmembrane region" description="Helical" evidence="5">
    <location>
        <begin position="221"/>
        <end position="239"/>
    </location>
</feature>
<dbReference type="InterPro" id="IPR000276">
    <property type="entry name" value="GPCR_Rhodpsn"/>
</dbReference>
<evidence type="ECO:0000259" key="6">
    <source>
        <dbReference type="PROSITE" id="PS50262"/>
    </source>
</evidence>
<comment type="caution">
    <text evidence="7">The sequence shown here is derived from an EMBL/GenBank/DDBJ whole genome shotgun (WGS) entry which is preliminary data.</text>
</comment>
<feature type="transmembrane region" description="Helical" evidence="5">
    <location>
        <begin position="145"/>
        <end position="164"/>
    </location>
</feature>
<reference evidence="7" key="1">
    <citation type="journal article" date="2023" name="Science">
        <title>Genome structures resolve the early diversification of teleost fishes.</title>
        <authorList>
            <person name="Parey E."/>
            <person name="Louis A."/>
            <person name="Montfort J."/>
            <person name="Bouchez O."/>
            <person name="Roques C."/>
            <person name="Iampietro C."/>
            <person name="Lluch J."/>
            <person name="Castinel A."/>
            <person name="Donnadieu C."/>
            <person name="Desvignes T."/>
            <person name="Floi Bucao C."/>
            <person name="Jouanno E."/>
            <person name="Wen M."/>
            <person name="Mejri S."/>
            <person name="Dirks R."/>
            <person name="Jansen H."/>
            <person name="Henkel C."/>
            <person name="Chen W.J."/>
            <person name="Zahm M."/>
            <person name="Cabau C."/>
            <person name="Klopp C."/>
            <person name="Thompson A.W."/>
            <person name="Robinson-Rechavi M."/>
            <person name="Braasch I."/>
            <person name="Lecointre G."/>
            <person name="Bobe J."/>
            <person name="Postlethwait J.H."/>
            <person name="Berthelot C."/>
            <person name="Roest Crollius H."/>
            <person name="Guiguen Y."/>
        </authorList>
    </citation>
    <scope>NUCLEOTIDE SEQUENCE</scope>
    <source>
        <strain evidence="7">WJC10195</strain>
    </source>
</reference>
<dbReference type="PANTHER" id="PTHR23112">
    <property type="entry name" value="G PROTEIN-COUPLED RECEPTOR 157-RELATED"/>
    <property type="match status" value="1"/>
</dbReference>
<evidence type="ECO:0000256" key="1">
    <source>
        <dbReference type="ARBA" id="ARBA00004141"/>
    </source>
</evidence>
<keyword evidence="4 5" id="KW-0472">Membrane</keyword>
<evidence type="ECO:0000313" key="8">
    <source>
        <dbReference type="Proteomes" id="UP001152622"/>
    </source>
</evidence>
<comment type="subcellular location">
    <subcellularLocation>
        <location evidence="1">Membrane</location>
        <topology evidence="1">Multi-pass membrane protein</topology>
    </subcellularLocation>
</comment>
<dbReference type="OrthoDB" id="9892611at2759"/>
<dbReference type="EMBL" id="JAINUF010000001">
    <property type="protein sequence ID" value="KAJ8381478.1"/>
    <property type="molecule type" value="Genomic_DNA"/>
</dbReference>
<keyword evidence="3 5" id="KW-1133">Transmembrane helix</keyword>
<evidence type="ECO:0000256" key="5">
    <source>
        <dbReference type="SAM" id="Phobius"/>
    </source>
</evidence>
<dbReference type="Gene3D" id="1.20.1070.10">
    <property type="entry name" value="Rhodopsin 7-helix transmembrane proteins"/>
    <property type="match status" value="1"/>
</dbReference>
<dbReference type="GO" id="GO:0004930">
    <property type="term" value="F:G protein-coupled receptor activity"/>
    <property type="evidence" value="ECO:0007669"/>
    <property type="project" value="InterPro"/>
</dbReference>
<dbReference type="PANTHER" id="PTHR23112:SF36">
    <property type="entry name" value="SI:DKEY-30C15.2 PROTEIN"/>
    <property type="match status" value="1"/>
</dbReference>
<dbReference type="GO" id="GO:0007189">
    <property type="term" value="P:adenylate cyclase-activating G protein-coupled receptor signaling pathway"/>
    <property type="evidence" value="ECO:0007669"/>
    <property type="project" value="TreeGrafter"/>
</dbReference>
<feature type="transmembrane region" description="Helical" evidence="5">
    <location>
        <begin position="23"/>
        <end position="45"/>
    </location>
</feature>
<keyword evidence="2 5" id="KW-0812">Transmembrane</keyword>
<accession>A0A9Q1JDA1</accession>
<name>A0A9Q1JDA1_SYNKA</name>
<dbReference type="Proteomes" id="UP001152622">
    <property type="component" value="Chromosome 1"/>
</dbReference>
<feature type="domain" description="G-protein coupled receptors family 1 profile" evidence="6">
    <location>
        <begin position="35"/>
        <end position="326"/>
    </location>
</feature>
<dbReference type="PROSITE" id="PS50262">
    <property type="entry name" value="G_PROTEIN_RECEP_F1_2"/>
    <property type="match status" value="1"/>
</dbReference>
<feature type="transmembrane region" description="Helical" evidence="5">
    <location>
        <begin position="269"/>
        <end position="293"/>
    </location>
</feature>
<evidence type="ECO:0000313" key="7">
    <source>
        <dbReference type="EMBL" id="KAJ8381478.1"/>
    </source>
</evidence>